<protein>
    <submittedName>
        <fullName evidence="1">Uncharacterized protein</fullName>
    </submittedName>
</protein>
<proteinExistence type="predicted"/>
<organism evidence="1 2">
    <name type="scientific">Staurois parvus</name>
    <dbReference type="NCBI Taxonomy" id="386267"/>
    <lineage>
        <taxon>Eukaryota</taxon>
        <taxon>Metazoa</taxon>
        <taxon>Chordata</taxon>
        <taxon>Craniata</taxon>
        <taxon>Vertebrata</taxon>
        <taxon>Euteleostomi</taxon>
        <taxon>Amphibia</taxon>
        <taxon>Batrachia</taxon>
        <taxon>Anura</taxon>
        <taxon>Neobatrachia</taxon>
        <taxon>Ranoidea</taxon>
        <taxon>Ranidae</taxon>
        <taxon>Staurois</taxon>
    </lineage>
</organism>
<reference evidence="1" key="1">
    <citation type="submission" date="2023-05" db="EMBL/GenBank/DDBJ databases">
        <authorList>
            <person name="Stuckert A."/>
        </authorList>
    </citation>
    <scope>NUCLEOTIDE SEQUENCE</scope>
</reference>
<gene>
    <name evidence="1" type="ORF">SPARVUS_LOCUS14256750</name>
</gene>
<sequence length="48" mass="5640">MKAQFALKKKGIIHLDVQSSCDYMYGFINICQRCKIVLRHLDLFYSEA</sequence>
<name>A0ABN9GLS2_9NEOB</name>
<keyword evidence="2" id="KW-1185">Reference proteome</keyword>
<comment type="caution">
    <text evidence="1">The sequence shown here is derived from an EMBL/GenBank/DDBJ whole genome shotgun (WGS) entry which is preliminary data.</text>
</comment>
<dbReference type="Proteomes" id="UP001162483">
    <property type="component" value="Unassembled WGS sequence"/>
</dbReference>
<evidence type="ECO:0000313" key="1">
    <source>
        <dbReference type="EMBL" id="CAI9609503.1"/>
    </source>
</evidence>
<dbReference type="EMBL" id="CATNWA010018789">
    <property type="protein sequence ID" value="CAI9609503.1"/>
    <property type="molecule type" value="Genomic_DNA"/>
</dbReference>
<accession>A0ABN9GLS2</accession>
<evidence type="ECO:0000313" key="2">
    <source>
        <dbReference type="Proteomes" id="UP001162483"/>
    </source>
</evidence>